<evidence type="ECO:0000313" key="4">
    <source>
        <dbReference type="Proteomes" id="UP000030764"/>
    </source>
</evidence>
<dbReference type="Proteomes" id="UP000030758">
    <property type="component" value="Unassembled WGS sequence"/>
</dbReference>
<dbReference type="InterPro" id="IPR000626">
    <property type="entry name" value="Ubiquitin-like_dom"/>
</dbReference>
<dbReference type="InterPro" id="IPR029071">
    <property type="entry name" value="Ubiquitin-like_domsf"/>
</dbReference>
<proteinExistence type="predicted"/>
<feature type="non-terminal residue" evidence="3">
    <location>
        <position position="131"/>
    </location>
</feature>
<keyword evidence="4" id="KW-1185">Reference proteome</keyword>
<evidence type="ECO:0000259" key="1">
    <source>
        <dbReference type="PROSITE" id="PS50053"/>
    </source>
</evidence>
<dbReference type="Gene3D" id="3.10.20.90">
    <property type="entry name" value="Phosphatidylinositol 3-kinase Catalytic Subunit, Chain A, domain 1"/>
    <property type="match status" value="1"/>
</dbReference>
<dbReference type="SUPFAM" id="SSF54236">
    <property type="entry name" value="Ubiquitin-like"/>
    <property type="match status" value="1"/>
</dbReference>
<organism evidence="3">
    <name type="scientific">Trichuris suis</name>
    <name type="common">pig whipworm</name>
    <dbReference type="NCBI Taxonomy" id="68888"/>
    <lineage>
        <taxon>Eukaryota</taxon>
        <taxon>Metazoa</taxon>
        <taxon>Ecdysozoa</taxon>
        <taxon>Nematoda</taxon>
        <taxon>Enoplea</taxon>
        <taxon>Dorylaimia</taxon>
        <taxon>Trichinellida</taxon>
        <taxon>Trichuridae</taxon>
        <taxon>Trichuris</taxon>
    </lineage>
</organism>
<dbReference type="Proteomes" id="UP000030764">
    <property type="component" value="Unassembled WGS sequence"/>
</dbReference>
<dbReference type="CDD" id="cd17039">
    <property type="entry name" value="Ubl_ubiquitin_like"/>
    <property type="match status" value="1"/>
</dbReference>
<evidence type="ECO:0000313" key="3">
    <source>
        <dbReference type="EMBL" id="KFD62642.1"/>
    </source>
</evidence>
<protein>
    <recommendedName>
        <fullName evidence="1">Ubiquitin-like domain-containing protein</fullName>
    </recommendedName>
</protein>
<gene>
    <name evidence="2" type="ORF">M513_05565</name>
    <name evidence="3" type="ORF">M514_05565</name>
</gene>
<name>A0A085MZJ6_9BILA</name>
<accession>A0A085MZJ6</accession>
<dbReference type="Pfam" id="PF00240">
    <property type="entry name" value="ubiquitin"/>
    <property type="match status" value="1"/>
</dbReference>
<dbReference type="AlphaFoldDB" id="A0A085MZJ6"/>
<dbReference type="PROSITE" id="PS50053">
    <property type="entry name" value="UBIQUITIN_2"/>
    <property type="match status" value="1"/>
</dbReference>
<dbReference type="EMBL" id="KL363215">
    <property type="protein sequence ID" value="KFD53649.1"/>
    <property type="molecule type" value="Genomic_DNA"/>
</dbReference>
<sequence>MMSENHTVSQLKGKLTSLFSVNPVDMRLHFCGAVLEDSQSLRDAGFRKGACEASNPAVVGLSLRSSGTLYCSILIHHSPLSLIPRRSMGRAEYYAGKRSSAATGCSSKKSHGQHFDQIERTWHCINCLAEV</sequence>
<reference evidence="3 4" key="1">
    <citation type="journal article" date="2014" name="Nat. Genet.">
        <title>Genome and transcriptome of the porcine whipworm Trichuris suis.</title>
        <authorList>
            <person name="Jex A.R."/>
            <person name="Nejsum P."/>
            <person name="Schwarz E.M."/>
            <person name="Hu L."/>
            <person name="Young N.D."/>
            <person name="Hall R.S."/>
            <person name="Korhonen P.K."/>
            <person name="Liao S."/>
            <person name="Thamsborg S."/>
            <person name="Xia J."/>
            <person name="Xu P."/>
            <person name="Wang S."/>
            <person name="Scheerlinck J.P."/>
            <person name="Hofmann A."/>
            <person name="Sternberg P.W."/>
            <person name="Wang J."/>
            <person name="Gasser R.B."/>
        </authorList>
    </citation>
    <scope>NUCLEOTIDE SEQUENCE [LARGE SCALE GENOMIC DNA]</scope>
    <source>
        <strain evidence="3">DCEP-RM93F</strain>
        <strain evidence="2">DCEP-RM93M</strain>
    </source>
</reference>
<dbReference type="EMBL" id="KL367591">
    <property type="protein sequence ID" value="KFD62642.1"/>
    <property type="molecule type" value="Genomic_DNA"/>
</dbReference>
<evidence type="ECO:0000313" key="2">
    <source>
        <dbReference type="EMBL" id="KFD53649.1"/>
    </source>
</evidence>
<feature type="domain" description="Ubiquitin-like" evidence="1">
    <location>
        <begin position="1"/>
        <end position="49"/>
    </location>
</feature>